<evidence type="ECO:0000313" key="3">
    <source>
        <dbReference type="Proteomes" id="UP001419268"/>
    </source>
</evidence>
<dbReference type="Proteomes" id="UP001419268">
    <property type="component" value="Unassembled WGS sequence"/>
</dbReference>
<dbReference type="AlphaFoldDB" id="A0AAP0NTK4"/>
<evidence type="ECO:0000256" key="1">
    <source>
        <dbReference type="SAM" id="MobiDB-lite"/>
    </source>
</evidence>
<comment type="caution">
    <text evidence="2">The sequence shown here is derived from an EMBL/GenBank/DDBJ whole genome shotgun (WGS) entry which is preliminary data.</text>
</comment>
<dbReference type="EMBL" id="JBBNAG010000007">
    <property type="protein sequence ID" value="KAK9119377.1"/>
    <property type="molecule type" value="Genomic_DNA"/>
</dbReference>
<keyword evidence="3" id="KW-1185">Reference proteome</keyword>
<gene>
    <name evidence="2" type="ORF">Scep_017470</name>
</gene>
<accession>A0AAP0NTK4</accession>
<protein>
    <submittedName>
        <fullName evidence="2">Uncharacterized protein</fullName>
    </submittedName>
</protein>
<sequence length="201" mass="23232">MRYRNPDNELKHYGLQSLESKKKARVRSFAKVELWRRREEAVGEQWFAVGGDDDRWWSETTAKGVGRPQTTTASRRQWRWWRRDWWEEAVDATVASWRQWRRRRRDRGRCGARSRSEAAVRGAARAAVREAAVDAAAVRAVEGDDDGDGFGARGETGSEEDEGRRCAAVSETALRDGGESVREKRQGVRGERRRRLCFVMF</sequence>
<proteinExistence type="predicted"/>
<evidence type="ECO:0000313" key="2">
    <source>
        <dbReference type="EMBL" id="KAK9119377.1"/>
    </source>
</evidence>
<reference evidence="2 3" key="1">
    <citation type="submission" date="2024-01" db="EMBL/GenBank/DDBJ databases">
        <title>Genome assemblies of Stephania.</title>
        <authorList>
            <person name="Yang L."/>
        </authorList>
    </citation>
    <scope>NUCLEOTIDE SEQUENCE [LARGE SCALE GENOMIC DNA]</scope>
    <source>
        <strain evidence="2">JXDWG</strain>
        <tissue evidence="2">Leaf</tissue>
    </source>
</reference>
<organism evidence="2 3">
    <name type="scientific">Stephania cephalantha</name>
    <dbReference type="NCBI Taxonomy" id="152367"/>
    <lineage>
        <taxon>Eukaryota</taxon>
        <taxon>Viridiplantae</taxon>
        <taxon>Streptophyta</taxon>
        <taxon>Embryophyta</taxon>
        <taxon>Tracheophyta</taxon>
        <taxon>Spermatophyta</taxon>
        <taxon>Magnoliopsida</taxon>
        <taxon>Ranunculales</taxon>
        <taxon>Menispermaceae</taxon>
        <taxon>Menispermoideae</taxon>
        <taxon>Cissampelideae</taxon>
        <taxon>Stephania</taxon>
    </lineage>
</organism>
<name>A0AAP0NTK4_9MAGN</name>
<feature type="region of interest" description="Disordered" evidence="1">
    <location>
        <begin position="142"/>
        <end position="167"/>
    </location>
</feature>